<dbReference type="EMBL" id="REGN01005229">
    <property type="protein sequence ID" value="RNA14242.1"/>
    <property type="molecule type" value="Genomic_DNA"/>
</dbReference>
<comment type="caution">
    <text evidence="1">The sequence shown here is derived from an EMBL/GenBank/DDBJ whole genome shotgun (WGS) entry which is preliminary data.</text>
</comment>
<keyword evidence="2" id="KW-1185">Reference proteome</keyword>
<evidence type="ECO:0000313" key="1">
    <source>
        <dbReference type="EMBL" id="RNA14242.1"/>
    </source>
</evidence>
<dbReference type="AlphaFoldDB" id="A0A3M7QSE5"/>
<name>A0A3M7QSE5_BRAPC</name>
<sequence>MEDWRKKDSYPSVFLAIFGECLNKLAVIFATRRDPSINILSRFLMLYHKSNFFVLTKKALFDPPLEFSICSMASFLLCRQSSYDFVDSRLKAIFDPECQLLEFSYPWRKVAIISLVVNNLKIQFKKNRHSKKHAIYRVDLILGFYQNFTLITGEILQNSHILSFIYKTNFLKYKFLIYVWCPYLKS</sequence>
<evidence type="ECO:0000313" key="2">
    <source>
        <dbReference type="Proteomes" id="UP000276133"/>
    </source>
</evidence>
<organism evidence="1 2">
    <name type="scientific">Brachionus plicatilis</name>
    <name type="common">Marine rotifer</name>
    <name type="synonym">Brachionus muelleri</name>
    <dbReference type="NCBI Taxonomy" id="10195"/>
    <lineage>
        <taxon>Eukaryota</taxon>
        <taxon>Metazoa</taxon>
        <taxon>Spiralia</taxon>
        <taxon>Gnathifera</taxon>
        <taxon>Rotifera</taxon>
        <taxon>Eurotatoria</taxon>
        <taxon>Monogononta</taxon>
        <taxon>Pseudotrocha</taxon>
        <taxon>Ploima</taxon>
        <taxon>Brachionidae</taxon>
        <taxon>Brachionus</taxon>
    </lineage>
</organism>
<accession>A0A3M7QSE5</accession>
<gene>
    <name evidence="1" type="ORF">BpHYR1_029136</name>
</gene>
<protein>
    <submittedName>
        <fullName evidence="1">Uncharacterized protein</fullName>
    </submittedName>
</protein>
<dbReference type="Proteomes" id="UP000276133">
    <property type="component" value="Unassembled WGS sequence"/>
</dbReference>
<proteinExistence type="predicted"/>
<reference evidence="1 2" key="1">
    <citation type="journal article" date="2018" name="Sci. Rep.">
        <title>Genomic signatures of local adaptation to the degree of environmental predictability in rotifers.</title>
        <authorList>
            <person name="Franch-Gras L."/>
            <person name="Hahn C."/>
            <person name="Garcia-Roger E.M."/>
            <person name="Carmona M.J."/>
            <person name="Serra M."/>
            <person name="Gomez A."/>
        </authorList>
    </citation>
    <scope>NUCLEOTIDE SEQUENCE [LARGE SCALE GENOMIC DNA]</scope>
    <source>
        <strain evidence="1">HYR1</strain>
    </source>
</reference>